<proteinExistence type="predicted"/>
<evidence type="ECO:0000313" key="1">
    <source>
        <dbReference type="EMBL" id="KAK7301020.1"/>
    </source>
</evidence>
<evidence type="ECO:0000313" key="2">
    <source>
        <dbReference type="Proteomes" id="UP001359559"/>
    </source>
</evidence>
<reference evidence="1 2" key="1">
    <citation type="submission" date="2024-01" db="EMBL/GenBank/DDBJ databases">
        <title>The genomes of 5 underutilized Papilionoideae crops provide insights into root nodulation and disease resistance.</title>
        <authorList>
            <person name="Yuan L."/>
        </authorList>
    </citation>
    <scope>NUCLEOTIDE SEQUENCE [LARGE SCALE GENOMIC DNA]</scope>
    <source>
        <strain evidence="1">LY-2023</strain>
        <tissue evidence="1">Leaf</tissue>
    </source>
</reference>
<keyword evidence="2" id="KW-1185">Reference proteome</keyword>
<accession>A0AAN9JKR2</accession>
<dbReference type="AlphaFoldDB" id="A0AAN9JKR2"/>
<comment type="caution">
    <text evidence="1">The sequence shown here is derived from an EMBL/GenBank/DDBJ whole genome shotgun (WGS) entry which is preliminary data.</text>
</comment>
<sequence>MQPWRRPVNVDAHQDLLRRRRRLLVCRFLGSGETVEASSVTAGWRKADGGSARAESKKNTGVVEGRPVCVGKEDAAAEEASRRRCSLGSARAKEEVAGLPFRKTRDAIKSGG</sequence>
<organism evidence="1 2">
    <name type="scientific">Clitoria ternatea</name>
    <name type="common">Butterfly pea</name>
    <dbReference type="NCBI Taxonomy" id="43366"/>
    <lineage>
        <taxon>Eukaryota</taxon>
        <taxon>Viridiplantae</taxon>
        <taxon>Streptophyta</taxon>
        <taxon>Embryophyta</taxon>
        <taxon>Tracheophyta</taxon>
        <taxon>Spermatophyta</taxon>
        <taxon>Magnoliopsida</taxon>
        <taxon>eudicotyledons</taxon>
        <taxon>Gunneridae</taxon>
        <taxon>Pentapetalae</taxon>
        <taxon>rosids</taxon>
        <taxon>fabids</taxon>
        <taxon>Fabales</taxon>
        <taxon>Fabaceae</taxon>
        <taxon>Papilionoideae</taxon>
        <taxon>50 kb inversion clade</taxon>
        <taxon>NPAAA clade</taxon>
        <taxon>indigoferoid/millettioid clade</taxon>
        <taxon>Phaseoleae</taxon>
        <taxon>Clitoria</taxon>
    </lineage>
</organism>
<gene>
    <name evidence="1" type="ORF">RJT34_11875</name>
</gene>
<dbReference type="Proteomes" id="UP001359559">
    <property type="component" value="Unassembled WGS sequence"/>
</dbReference>
<dbReference type="EMBL" id="JAYKXN010000003">
    <property type="protein sequence ID" value="KAK7301020.1"/>
    <property type="molecule type" value="Genomic_DNA"/>
</dbReference>
<protein>
    <submittedName>
        <fullName evidence="1">Uncharacterized protein</fullName>
    </submittedName>
</protein>
<name>A0AAN9JKR2_CLITE</name>